<feature type="domain" description="RRM" evidence="3">
    <location>
        <begin position="62"/>
        <end position="124"/>
    </location>
</feature>
<dbReference type="Proteomes" id="UP000663882">
    <property type="component" value="Unassembled WGS sequence"/>
</dbReference>
<dbReference type="InterPro" id="IPR000504">
    <property type="entry name" value="RRM_dom"/>
</dbReference>
<dbReference type="SUPFAM" id="SSF54928">
    <property type="entry name" value="RNA-binding domain, RBD"/>
    <property type="match status" value="1"/>
</dbReference>
<evidence type="ECO:0000313" key="7">
    <source>
        <dbReference type="EMBL" id="CAF4158025.1"/>
    </source>
</evidence>
<evidence type="ECO:0000313" key="5">
    <source>
        <dbReference type="EMBL" id="CAF1526120.1"/>
    </source>
</evidence>
<dbReference type="InterPro" id="IPR012677">
    <property type="entry name" value="Nucleotide-bd_a/b_plait_sf"/>
</dbReference>
<dbReference type="GO" id="GO:0003723">
    <property type="term" value="F:RNA binding"/>
    <property type="evidence" value="ECO:0007669"/>
    <property type="project" value="UniProtKB-UniRule"/>
</dbReference>
<feature type="compositionally biased region" description="Basic residues" evidence="2">
    <location>
        <begin position="140"/>
        <end position="153"/>
    </location>
</feature>
<evidence type="ECO:0000256" key="1">
    <source>
        <dbReference type="PROSITE-ProRule" id="PRU00176"/>
    </source>
</evidence>
<dbReference type="AlphaFoldDB" id="A0A815UQM3"/>
<dbReference type="PROSITE" id="PS50102">
    <property type="entry name" value="RRM"/>
    <property type="match status" value="1"/>
</dbReference>
<dbReference type="EMBL" id="CAJNOO010007191">
    <property type="protein sequence ID" value="CAF1463539.1"/>
    <property type="molecule type" value="Genomic_DNA"/>
</dbReference>
<keyword evidence="1" id="KW-0694">RNA-binding</keyword>
<dbReference type="EMBL" id="CAJOBE010012988">
    <property type="protein sequence ID" value="CAF4158025.1"/>
    <property type="molecule type" value="Genomic_DNA"/>
</dbReference>
<reference evidence="5" key="1">
    <citation type="submission" date="2021-02" db="EMBL/GenBank/DDBJ databases">
        <authorList>
            <person name="Nowell W R."/>
        </authorList>
    </citation>
    <scope>NUCLEOTIDE SEQUENCE</scope>
</reference>
<evidence type="ECO:0000313" key="4">
    <source>
        <dbReference type="EMBL" id="CAF1463539.1"/>
    </source>
</evidence>
<evidence type="ECO:0000313" key="8">
    <source>
        <dbReference type="Proteomes" id="UP000663889"/>
    </source>
</evidence>
<accession>A0A815UQM3</accession>
<organism evidence="5 8">
    <name type="scientific">Rotaria sordida</name>
    <dbReference type="NCBI Taxonomy" id="392033"/>
    <lineage>
        <taxon>Eukaryota</taxon>
        <taxon>Metazoa</taxon>
        <taxon>Spiralia</taxon>
        <taxon>Gnathifera</taxon>
        <taxon>Rotifera</taxon>
        <taxon>Eurotatoria</taxon>
        <taxon>Bdelloidea</taxon>
        <taxon>Philodinida</taxon>
        <taxon>Philodinidae</taxon>
        <taxon>Rotaria</taxon>
    </lineage>
</organism>
<proteinExistence type="predicted"/>
<dbReference type="EMBL" id="CAJOAX010012125">
    <property type="protein sequence ID" value="CAF4106423.1"/>
    <property type="molecule type" value="Genomic_DNA"/>
</dbReference>
<dbReference type="EMBL" id="CAJNOU010007530">
    <property type="protein sequence ID" value="CAF1526120.1"/>
    <property type="molecule type" value="Genomic_DNA"/>
</dbReference>
<dbReference type="Proteomes" id="UP000663823">
    <property type="component" value="Unassembled WGS sequence"/>
</dbReference>
<gene>
    <name evidence="7" type="ORF">FNK824_LOCUS34039</name>
    <name evidence="6" type="ORF">OTI717_LOCUS34334</name>
    <name evidence="4" type="ORF">RFH988_LOCUS37254</name>
    <name evidence="5" type="ORF">SEV965_LOCUS37272</name>
</gene>
<dbReference type="InterPro" id="IPR035979">
    <property type="entry name" value="RBD_domain_sf"/>
</dbReference>
<feature type="region of interest" description="Disordered" evidence="2">
    <location>
        <begin position="1"/>
        <end position="59"/>
    </location>
</feature>
<feature type="non-terminal residue" evidence="5">
    <location>
        <position position="1"/>
    </location>
</feature>
<feature type="region of interest" description="Disordered" evidence="2">
    <location>
        <begin position="124"/>
        <end position="177"/>
    </location>
</feature>
<sequence length="177" mass="20189">MFRLLLQEAESRSGDQHQPPPSSQVSNRPRPGQRPPQAQPRLDEERRNQHQSPVADDNSHRKKIFVAGFTAGNITDCFIGRTSDGKLKDFGFVTFDNYNDVTDVLGKKNHDINGHVVKVEKARPKIQRPDSATNLASGRGNHRRHRGNRRRNNNRPPVNDDDEEEQNSDHSDHNFDN</sequence>
<dbReference type="Pfam" id="PF00076">
    <property type="entry name" value="RRM_1"/>
    <property type="match status" value="1"/>
</dbReference>
<evidence type="ECO:0000259" key="3">
    <source>
        <dbReference type="PROSITE" id="PS50102"/>
    </source>
</evidence>
<evidence type="ECO:0000313" key="6">
    <source>
        <dbReference type="EMBL" id="CAF4106423.1"/>
    </source>
</evidence>
<protein>
    <recommendedName>
        <fullName evidence="3">RRM domain-containing protein</fullName>
    </recommendedName>
</protein>
<dbReference type="Proteomes" id="UP000663874">
    <property type="component" value="Unassembled WGS sequence"/>
</dbReference>
<comment type="caution">
    <text evidence="5">The sequence shown here is derived from an EMBL/GenBank/DDBJ whole genome shotgun (WGS) entry which is preliminary data.</text>
</comment>
<name>A0A815UQM3_9BILA</name>
<dbReference type="Gene3D" id="3.30.70.330">
    <property type="match status" value="1"/>
</dbReference>
<feature type="compositionally biased region" description="Basic and acidic residues" evidence="2">
    <location>
        <begin position="167"/>
        <end position="177"/>
    </location>
</feature>
<dbReference type="Proteomes" id="UP000663889">
    <property type="component" value="Unassembled WGS sequence"/>
</dbReference>
<evidence type="ECO:0000256" key="2">
    <source>
        <dbReference type="SAM" id="MobiDB-lite"/>
    </source>
</evidence>